<comment type="subcellular location">
    <subcellularLocation>
        <location evidence="1">Membrane</location>
        <topology evidence="1">Multi-pass membrane protein</topology>
    </subcellularLocation>
</comment>
<evidence type="ECO:0000256" key="3">
    <source>
        <dbReference type="ARBA" id="ARBA00022692"/>
    </source>
</evidence>
<keyword evidence="5 6" id="KW-0472">Membrane</keyword>
<feature type="transmembrane region" description="Helical" evidence="6">
    <location>
        <begin position="20"/>
        <end position="41"/>
    </location>
</feature>
<evidence type="ECO:0000256" key="1">
    <source>
        <dbReference type="ARBA" id="ARBA00004141"/>
    </source>
</evidence>
<feature type="transmembrane region" description="Helical" evidence="6">
    <location>
        <begin position="53"/>
        <end position="75"/>
    </location>
</feature>
<evidence type="ECO:0000256" key="6">
    <source>
        <dbReference type="SAM" id="Phobius"/>
    </source>
</evidence>
<protein>
    <submittedName>
        <fullName evidence="7">Acetate uptake transporter</fullName>
    </submittedName>
</protein>
<dbReference type="PANTHER" id="PTHR30178:SF3">
    <property type="entry name" value="SUCCINATE-ACETATE_PROTON SYMPORTER SATP"/>
    <property type="match status" value="1"/>
</dbReference>
<dbReference type="EMBL" id="JAVREY010000049">
    <property type="protein sequence ID" value="MDT0467199.1"/>
    <property type="molecule type" value="Genomic_DNA"/>
</dbReference>
<dbReference type="Proteomes" id="UP001183809">
    <property type="component" value="Unassembled WGS sequence"/>
</dbReference>
<dbReference type="InterPro" id="IPR047623">
    <property type="entry name" value="SatP"/>
</dbReference>
<dbReference type="Pfam" id="PF01184">
    <property type="entry name" value="Gpr1_Fun34_YaaH"/>
    <property type="match status" value="1"/>
</dbReference>
<evidence type="ECO:0000256" key="5">
    <source>
        <dbReference type="ARBA" id="ARBA00023136"/>
    </source>
</evidence>
<evidence type="ECO:0000256" key="4">
    <source>
        <dbReference type="ARBA" id="ARBA00022989"/>
    </source>
</evidence>
<keyword evidence="8" id="KW-1185">Reference proteome</keyword>
<evidence type="ECO:0000313" key="8">
    <source>
        <dbReference type="Proteomes" id="UP001183809"/>
    </source>
</evidence>
<proteinExistence type="inferred from homology"/>
<accession>A0ABU2U1Z8</accession>
<name>A0ABU2U1Z8_9ACTN</name>
<evidence type="ECO:0000256" key="2">
    <source>
        <dbReference type="ARBA" id="ARBA00005587"/>
    </source>
</evidence>
<keyword evidence="4 6" id="KW-1133">Transmembrane helix</keyword>
<comment type="caution">
    <text evidence="7">The sequence shown here is derived from an EMBL/GenBank/DDBJ whole genome shotgun (WGS) entry which is preliminary data.</text>
</comment>
<evidence type="ECO:0000313" key="7">
    <source>
        <dbReference type="EMBL" id="MDT0467199.1"/>
    </source>
</evidence>
<dbReference type="RefSeq" id="WP_311698661.1">
    <property type="nucleotide sequence ID" value="NZ_JAVREY010000049.1"/>
</dbReference>
<organism evidence="7 8">
    <name type="scientific">Streptomyces gibsoniae</name>
    <dbReference type="NCBI Taxonomy" id="3075529"/>
    <lineage>
        <taxon>Bacteria</taxon>
        <taxon>Bacillati</taxon>
        <taxon>Actinomycetota</taxon>
        <taxon>Actinomycetes</taxon>
        <taxon>Kitasatosporales</taxon>
        <taxon>Streptomycetaceae</taxon>
        <taxon>Streptomyces</taxon>
    </lineage>
</organism>
<sequence>MASITPAADARTLRHDPTLVASPAIEAVLPLGLCFGGLGLLTAGNWEFRRGNTFAGTAFTTYGAFWLALVLYFWIFALGATGPVPALPRTGKGGLVHRARLIPLGAPTLFGAWPNPSCPAAPAIRPVHQQ</sequence>
<comment type="similarity">
    <text evidence="2">Belongs to the acetate uptake transporter (AceTr) (TC 2.A.96) family.</text>
</comment>
<keyword evidence="3 6" id="KW-0812">Transmembrane</keyword>
<dbReference type="PANTHER" id="PTHR30178">
    <property type="entry name" value="INNER MEMBRANE PROTEIN YAAH"/>
    <property type="match status" value="1"/>
</dbReference>
<gene>
    <name evidence="7" type="ORF">RM764_30060</name>
</gene>
<dbReference type="InterPro" id="IPR000791">
    <property type="entry name" value="Gpr1/Fun34/SatP-like"/>
</dbReference>
<reference evidence="8" key="1">
    <citation type="submission" date="2023-07" db="EMBL/GenBank/DDBJ databases">
        <title>30 novel species of actinomycetes from the DSMZ collection.</title>
        <authorList>
            <person name="Nouioui I."/>
        </authorList>
    </citation>
    <scope>NUCLEOTIDE SEQUENCE [LARGE SCALE GENOMIC DNA]</scope>
    <source>
        <strain evidence="8">DSM 41699</strain>
    </source>
</reference>
<dbReference type="NCBIfam" id="NF038013">
    <property type="entry name" value="AceTr_1"/>
    <property type="match status" value="1"/>
</dbReference>